<dbReference type="EMBL" id="JRKL02005127">
    <property type="protein sequence ID" value="KAF3951069.1"/>
    <property type="molecule type" value="Genomic_DNA"/>
</dbReference>
<evidence type="ECO:0000313" key="3">
    <source>
        <dbReference type="Proteomes" id="UP000737018"/>
    </source>
</evidence>
<gene>
    <name evidence="2" type="ORF">CMV_023245</name>
</gene>
<dbReference type="Proteomes" id="UP000737018">
    <property type="component" value="Unassembled WGS sequence"/>
</dbReference>
<dbReference type="OrthoDB" id="10522673at2759"/>
<comment type="caution">
    <text evidence="2">The sequence shown here is derived from an EMBL/GenBank/DDBJ whole genome shotgun (WGS) entry which is preliminary data.</text>
</comment>
<reference evidence="2" key="1">
    <citation type="submission" date="2020-03" db="EMBL/GenBank/DDBJ databases">
        <title>Castanea mollissima Vanexum genome sequencing.</title>
        <authorList>
            <person name="Staton M."/>
        </authorList>
    </citation>
    <scope>NUCLEOTIDE SEQUENCE</scope>
    <source>
        <tissue evidence="2">Leaf</tissue>
    </source>
</reference>
<protein>
    <submittedName>
        <fullName evidence="2">Uncharacterized protein</fullName>
    </submittedName>
</protein>
<dbReference type="AlphaFoldDB" id="A0A8J4QPU1"/>
<accession>A0A8J4QPU1</accession>
<evidence type="ECO:0000256" key="1">
    <source>
        <dbReference type="SAM" id="MobiDB-lite"/>
    </source>
</evidence>
<proteinExistence type="predicted"/>
<organism evidence="2 3">
    <name type="scientific">Castanea mollissima</name>
    <name type="common">Chinese chestnut</name>
    <dbReference type="NCBI Taxonomy" id="60419"/>
    <lineage>
        <taxon>Eukaryota</taxon>
        <taxon>Viridiplantae</taxon>
        <taxon>Streptophyta</taxon>
        <taxon>Embryophyta</taxon>
        <taxon>Tracheophyta</taxon>
        <taxon>Spermatophyta</taxon>
        <taxon>Magnoliopsida</taxon>
        <taxon>eudicotyledons</taxon>
        <taxon>Gunneridae</taxon>
        <taxon>Pentapetalae</taxon>
        <taxon>rosids</taxon>
        <taxon>fabids</taxon>
        <taxon>Fagales</taxon>
        <taxon>Fagaceae</taxon>
        <taxon>Castanea</taxon>
    </lineage>
</organism>
<evidence type="ECO:0000313" key="2">
    <source>
        <dbReference type="EMBL" id="KAF3951069.1"/>
    </source>
</evidence>
<keyword evidence="3" id="KW-1185">Reference proteome</keyword>
<feature type="region of interest" description="Disordered" evidence="1">
    <location>
        <begin position="29"/>
        <end position="68"/>
    </location>
</feature>
<sequence length="68" mass="6947">MRCHYIASSVIKEIGNGTLMVEDIKEKVGLTQSPSSATSSSSWPPSAASSSSSSAGAGGDDQMRKRAG</sequence>
<name>A0A8J4QPU1_9ROSI</name>
<feature type="compositionally biased region" description="Low complexity" evidence="1">
    <location>
        <begin position="33"/>
        <end position="55"/>
    </location>
</feature>